<reference evidence="2 3" key="1">
    <citation type="journal article" date="2015" name="Stand. Genomic Sci.">
        <title>Genomic Encyclopedia of Bacterial and Archaeal Type Strains, Phase III: the genomes of soil and plant-associated and newly described type strains.</title>
        <authorList>
            <person name="Whitman W.B."/>
            <person name="Woyke T."/>
            <person name="Klenk H.P."/>
            <person name="Zhou Y."/>
            <person name="Lilburn T.G."/>
            <person name="Beck B.J."/>
            <person name="De Vos P."/>
            <person name="Vandamme P."/>
            <person name="Eisen J.A."/>
            <person name="Garrity G."/>
            <person name="Hugenholtz P."/>
            <person name="Kyrpides N.C."/>
        </authorList>
    </citation>
    <scope>NUCLEOTIDE SEQUENCE [LARGE SCALE GENOMIC DNA]</scope>
    <source>
        <strain evidence="2 3">S2T63</strain>
    </source>
</reference>
<dbReference type="GO" id="GO:0005829">
    <property type="term" value="C:cytosol"/>
    <property type="evidence" value="ECO:0007669"/>
    <property type="project" value="TreeGrafter"/>
</dbReference>
<protein>
    <submittedName>
        <fullName evidence="2">MinD-like ATPase involved in chromosome partitioning or flagellar assembly</fullName>
    </submittedName>
</protein>
<dbReference type="GO" id="GO:0016887">
    <property type="term" value="F:ATP hydrolysis activity"/>
    <property type="evidence" value="ECO:0007669"/>
    <property type="project" value="TreeGrafter"/>
</dbReference>
<keyword evidence="3" id="KW-1185">Reference proteome</keyword>
<keyword evidence="2" id="KW-0966">Cell projection</keyword>
<dbReference type="GO" id="GO:0005524">
    <property type="term" value="F:ATP binding"/>
    <property type="evidence" value="ECO:0007669"/>
    <property type="project" value="TreeGrafter"/>
</dbReference>
<dbReference type="Proteomes" id="UP000273158">
    <property type="component" value="Unassembled WGS sequence"/>
</dbReference>
<dbReference type="EMBL" id="RCDB01000003">
    <property type="protein sequence ID" value="RLK47712.1"/>
    <property type="molecule type" value="Genomic_DNA"/>
</dbReference>
<name>A0A498BWH1_9MICO</name>
<dbReference type="GO" id="GO:0051782">
    <property type="term" value="P:negative regulation of cell division"/>
    <property type="evidence" value="ECO:0007669"/>
    <property type="project" value="TreeGrafter"/>
</dbReference>
<dbReference type="RefSeq" id="WP_121060097.1">
    <property type="nucleotide sequence ID" value="NZ_RCDB01000003.1"/>
</dbReference>
<evidence type="ECO:0000256" key="1">
    <source>
        <dbReference type="SAM" id="MobiDB-lite"/>
    </source>
</evidence>
<feature type="region of interest" description="Disordered" evidence="1">
    <location>
        <begin position="390"/>
        <end position="412"/>
    </location>
</feature>
<dbReference type="InterPro" id="IPR050625">
    <property type="entry name" value="ParA/MinD_ATPase"/>
</dbReference>
<dbReference type="SUPFAM" id="SSF52540">
    <property type="entry name" value="P-loop containing nucleoside triphosphate hydrolases"/>
    <property type="match status" value="1"/>
</dbReference>
<comment type="caution">
    <text evidence="2">The sequence shown here is derived from an EMBL/GenBank/DDBJ whole genome shotgun (WGS) entry which is preliminary data.</text>
</comment>
<dbReference type="InterPro" id="IPR027417">
    <property type="entry name" value="P-loop_NTPase"/>
</dbReference>
<keyword evidence="2" id="KW-0282">Flagellum</keyword>
<accession>A0A498BWH1</accession>
<sequence>MRVLVALASGGGALAEALRLEDAGVNVVAARAPAEAAGEAVAGPLAVQVLATVSRADVLVVDATRDALTADLVAVCDRFGVRIVAVCASNGGRRLAEMFGVTACATDVVAGDILNSAVPAATVSTDAGRGRVIVVWGPAGAPGRTTVATGLAMELARLDPSVGLVDADTHAASLALSVGIADEGPGFPAACRQVSRGALTVAELQRIATPLGDVDVLAGINRPARWPELSHERVTAAVEVCRDWRRTTVVDVAAPLERDEEIVSDLDGPRRNAATLAALQSADLVVAVCAADPVGVSRFVRGHAELRAAIGATPVRVLVNKTRSGALGIDARTQVRRTLERFAGISEMWFAPWDQKTTDAALLTAQPVGRASGRSPFAVALRRFADEAIPSPRAAPAPPASDRRVRSLARTA</sequence>
<evidence type="ECO:0000313" key="3">
    <source>
        <dbReference type="Proteomes" id="UP000273158"/>
    </source>
</evidence>
<organism evidence="2 3">
    <name type="scientific">Microbacterium telephonicum</name>
    <dbReference type="NCBI Taxonomy" id="1714841"/>
    <lineage>
        <taxon>Bacteria</taxon>
        <taxon>Bacillati</taxon>
        <taxon>Actinomycetota</taxon>
        <taxon>Actinomycetes</taxon>
        <taxon>Micrococcales</taxon>
        <taxon>Microbacteriaceae</taxon>
        <taxon>Microbacterium</taxon>
    </lineage>
</organism>
<evidence type="ECO:0000313" key="2">
    <source>
        <dbReference type="EMBL" id="RLK47712.1"/>
    </source>
</evidence>
<keyword evidence="2" id="KW-0969">Cilium</keyword>
<proteinExistence type="predicted"/>
<dbReference type="AlphaFoldDB" id="A0A498BWH1"/>
<dbReference type="PANTHER" id="PTHR43384:SF13">
    <property type="entry name" value="SLR0110 PROTEIN"/>
    <property type="match status" value="1"/>
</dbReference>
<dbReference type="OrthoDB" id="3217709at2"/>
<dbReference type="PANTHER" id="PTHR43384">
    <property type="entry name" value="SEPTUM SITE-DETERMINING PROTEIN MIND HOMOLOG, CHLOROPLASTIC-RELATED"/>
    <property type="match status" value="1"/>
</dbReference>
<gene>
    <name evidence="2" type="ORF">C7474_2309</name>
</gene>
<dbReference type="GO" id="GO:0009898">
    <property type="term" value="C:cytoplasmic side of plasma membrane"/>
    <property type="evidence" value="ECO:0007669"/>
    <property type="project" value="TreeGrafter"/>
</dbReference>
<dbReference type="Gene3D" id="3.40.50.300">
    <property type="entry name" value="P-loop containing nucleotide triphosphate hydrolases"/>
    <property type="match status" value="1"/>
</dbReference>